<feature type="chain" id="PRO_5012557155" evidence="2">
    <location>
        <begin position="22"/>
        <end position="328"/>
    </location>
</feature>
<dbReference type="InterPro" id="IPR005064">
    <property type="entry name" value="BUG"/>
</dbReference>
<reference evidence="4" key="1">
    <citation type="submission" date="2017-06" db="EMBL/GenBank/DDBJ databases">
        <authorList>
            <person name="Varghese N."/>
            <person name="Submissions S."/>
        </authorList>
    </citation>
    <scope>NUCLEOTIDE SEQUENCE [LARGE SCALE GENOMIC DNA]</scope>
    <source>
        <strain evidence="4">DSM 46839</strain>
    </source>
</reference>
<evidence type="ECO:0000256" key="2">
    <source>
        <dbReference type="SAM" id="SignalP"/>
    </source>
</evidence>
<dbReference type="OrthoDB" id="8627412at2"/>
<dbReference type="EMBL" id="FZOO01000004">
    <property type="protein sequence ID" value="SNS51067.1"/>
    <property type="molecule type" value="Genomic_DNA"/>
</dbReference>
<dbReference type="RefSeq" id="WP_089305653.1">
    <property type="nucleotide sequence ID" value="NZ_FZOO01000004.1"/>
</dbReference>
<dbReference type="Gene3D" id="3.40.190.150">
    <property type="entry name" value="Bordetella uptake gene, domain 1"/>
    <property type="match status" value="1"/>
</dbReference>
<organism evidence="3 4">
    <name type="scientific">Geodermatophilus pulveris</name>
    <dbReference type="NCBI Taxonomy" id="1564159"/>
    <lineage>
        <taxon>Bacteria</taxon>
        <taxon>Bacillati</taxon>
        <taxon>Actinomycetota</taxon>
        <taxon>Actinomycetes</taxon>
        <taxon>Geodermatophilales</taxon>
        <taxon>Geodermatophilaceae</taxon>
        <taxon>Geodermatophilus</taxon>
    </lineage>
</organism>
<dbReference type="PANTHER" id="PTHR42928:SF5">
    <property type="entry name" value="BLR1237 PROTEIN"/>
    <property type="match status" value="1"/>
</dbReference>
<dbReference type="SUPFAM" id="SSF53850">
    <property type="entry name" value="Periplasmic binding protein-like II"/>
    <property type="match status" value="1"/>
</dbReference>
<keyword evidence="3" id="KW-0675">Receptor</keyword>
<comment type="similarity">
    <text evidence="1">Belongs to the UPF0065 (bug) family.</text>
</comment>
<dbReference type="Proteomes" id="UP000198373">
    <property type="component" value="Unassembled WGS sequence"/>
</dbReference>
<gene>
    <name evidence="3" type="ORF">SAMN06893096_104432</name>
</gene>
<feature type="signal peptide" evidence="2">
    <location>
        <begin position="1"/>
        <end position="21"/>
    </location>
</feature>
<dbReference type="PROSITE" id="PS51257">
    <property type="entry name" value="PROKAR_LIPOPROTEIN"/>
    <property type="match status" value="1"/>
</dbReference>
<evidence type="ECO:0000313" key="3">
    <source>
        <dbReference type="EMBL" id="SNS51067.1"/>
    </source>
</evidence>
<dbReference type="Pfam" id="PF03401">
    <property type="entry name" value="TctC"/>
    <property type="match status" value="1"/>
</dbReference>
<dbReference type="AlphaFoldDB" id="A0A239F2L3"/>
<dbReference type="PIRSF" id="PIRSF017082">
    <property type="entry name" value="YflP"/>
    <property type="match status" value="1"/>
</dbReference>
<evidence type="ECO:0000256" key="1">
    <source>
        <dbReference type="ARBA" id="ARBA00006987"/>
    </source>
</evidence>
<accession>A0A239F2L3</accession>
<name>A0A239F2L3_9ACTN</name>
<keyword evidence="4" id="KW-1185">Reference proteome</keyword>
<dbReference type="InterPro" id="IPR042100">
    <property type="entry name" value="Bug_dom1"/>
</dbReference>
<dbReference type="PANTHER" id="PTHR42928">
    <property type="entry name" value="TRICARBOXYLATE-BINDING PROTEIN"/>
    <property type="match status" value="1"/>
</dbReference>
<proteinExistence type="inferred from homology"/>
<evidence type="ECO:0000313" key="4">
    <source>
        <dbReference type="Proteomes" id="UP000198373"/>
    </source>
</evidence>
<protein>
    <submittedName>
        <fullName evidence="3">Tripartite-type tricarboxylate transporter, receptor component TctC</fullName>
    </submittedName>
</protein>
<keyword evidence="2" id="KW-0732">Signal</keyword>
<dbReference type="CDD" id="cd07012">
    <property type="entry name" value="PBP2_Bug_TTT"/>
    <property type="match status" value="1"/>
</dbReference>
<dbReference type="Gene3D" id="3.40.190.10">
    <property type="entry name" value="Periplasmic binding protein-like II"/>
    <property type="match status" value="1"/>
</dbReference>
<sequence>MPRPARALAVLTALGLLTACADQGGGDGGTAAAPADYPTEEIRLLVPYAAGGPTDLTARAYGASLEEQLGQTVVVENLPGGSGAIATQELIAAEPDGYTLSLVTAGTLVLTPLANEVGYSKDDVTPIGVMSEVPSVLAVGADSEYATVADFVAAAEQQPGVLTVGVPGASTPQGIELQRLAGEYGVEVTAVPFDGNAEMTTALLGGNVDAVLINASSDVTENIDAGQFRPLAVSTEERLPWLPDTPTLAESGFPELTLSGSTFGLAGPAGLPEEVVTVLEDALRTAHDDPAVVEQVGEEYVTGEFRGAGELQEVLDRTQEVYEPLLGG</sequence>